<dbReference type="RefSeq" id="WP_208261178.1">
    <property type="nucleotide sequence ID" value="NZ_JAGEOJ010000019.1"/>
</dbReference>
<dbReference type="Proteomes" id="UP000669179">
    <property type="component" value="Unassembled WGS sequence"/>
</dbReference>
<keyword evidence="3" id="KW-1185">Reference proteome</keyword>
<keyword evidence="1" id="KW-0812">Transmembrane</keyword>
<comment type="caution">
    <text evidence="2">The sequence shown here is derived from an EMBL/GenBank/DDBJ whole genome shotgun (WGS) entry which is preliminary data.</text>
</comment>
<gene>
    <name evidence="2" type="ORF">J4573_39115</name>
</gene>
<dbReference type="EMBL" id="JAGEOJ010000019">
    <property type="protein sequence ID" value="MBO2453158.1"/>
    <property type="molecule type" value="Genomic_DNA"/>
</dbReference>
<reference evidence="2" key="1">
    <citation type="submission" date="2021-03" db="EMBL/GenBank/DDBJ databases">
        <authorList>
            <person name="Kanchanasin P."/>
            <person name="Saeng-In P."/>
            <person name="Phongsopitanun W."/>
            <person name="Yuki M."/>
            <person name="Kudo T."/>
            <person name="Ohkuma M."/>
            <person name="Tanasupawat S."/>
        </authorList>
    </citation>
    <scope>NUCLEOTIDE SEQUENCE</scope>
    <source>
        <strain evidence="2">GKU 128</strain>
    </source>
</reference>
<keyword evidence="1" id="KW-1133">Transmembrane helix</keyword>
<feature type="transmembrane region" description="Helical" evidence="1">
    <location>
        <begin position="46"/>
        <end position="67"/>
    </location>
</feature>
<evidence type="ECO:0000256" key="1">
    <source>
        <dbReference type="SAM" id="Phobius"/>
    </source>
</evidence>
<protein>
    <submittedName>
        <fullName evidence="2">Uncharacterized protein</fullName>
    </submittedName>
</protein>
<dbReference type="AlphaFoldDB" id="A0A939T7I7"/>
<evidence type="ECO:0000313" key="3">
    <source>
        <dbReference type="Proteomes" id="UP000669179"/>
    </source>
</evidence>
<organism evidence="2 3">
    <name type="scientific">Actinomadura barringtoniae</name>
    <dbReference type="NCBI Taxonomy" id="1427535"/>
    <lineage>
        <taxon>Bacteria</taxon>
        <taxon>Bacillati</taxon>
        <taxon>Actinomycetota</taxon>
        <taxon>Actinomycetes</taxon>
        <taxon>Streptosporangiales</taxon>
        <taxon>Thermomonosporaceae</taxon>
        <taxon>Actinomadura</taxon>
    </lineage>
</organism>
<proteinExistence type="predicted"/>
<evidence type="ECO:0000313" key="2">
    <source>
        <dbReference type="EMBL" id="MBO2453158.1"/>
    </source>
</evidence>
<accession>A0A939T7I7</accession>
<sequence>MTVNSEDIEDRLRTAFGWQADQVGLRPDPYAENLRRTRTSRIRRRATFPAVALATAAAAAAPFLMPWHEDQPSLNPTGGPGDLVVPSSMVRIKTGLPHGARFQAEVLGTDGSVLGRSADAAVWKAGPKGGKPSSTGVRSPKGILLTGRGLLGYAVNEPGNADAFNLMCRDSSGKTHTASPQGVDPAQPVWTDGGRIIGSDVMTQPFSATCRGPLKILAQQWTGSWSKAVAFSDPTIFYVDPTSHRDLREIDAVTGRVGAHHKLPAGVRKMKPIPNGARVDTQIEQIWWAAATPNTFAWAADGALRVTPRKAWNSAPTPITTSLPRPIKGGRTQLTAGSRLVVYSTAPTRGSGESVLYDLKTHQLIRWHGEAYTSGDWLIWRDGTDYRLARVR</sequence>
<name>A0A939T7I7_9ACTN</name>
<keyword evidence="1" id="KW-0472">Membrane</keyword>